<feature type="transmembrane region" description="Helical" evidence="1">
    <location>
        <begin position="6"/>
        <end position="27"/>
    </location>
</feature>
<reference evidence="4 5" key="2">
    <citation type="submission" date="2016-10" db="EMBL/GenBank/DDBJ databases">
        <authorList>
            <person name="Varghese N."/>
            <person name="Submissions S."/>
        </authorList>
    </citation>
    <scope>NUCLEOTIDE SEQUENCE [LARGE SCALE GENOMIC DNA]</scope>
    <source>
        <strain evidence="2 5">CDM_1</strain>
        <strain evidence="4">CDM_6</strain>
    </source>
</reference>
<accession>A0A1G6XZB1</accession>
<proteinExistence type="predicted"/>
<evidence type="ECO:0000313" key="2">
    <source>
        <dbReference type="EMBL" id="SDD82726.1"/>
    </source>
</evidence>
<evidence type="ECO:0000256" key="1">
    <source>
        <dbReference type="SAM" id="Phobius"/>
    </source>
</evidence>
<sequence>MAIGTIAILLMYIIPLALVIFAALLLIDN</sequence>
<name>A0A1G6XZB1_9EURY</name>
<dbReference type="EMBL" id="FMZP01000054">
    <property type="protein sequence ID" value="SDD82726.1"/>
    <property type="molecule type" value="Genomic_DNA"/>
</dbReference>
<keyword evidence="1" id="KW-0812">Transmembrane</keyword>
<keyword evidence="4" id="KW-1185">Reference proteome</keyword>
<organism evidence="2 5">
    <name type="scientific">Natrinema hispanicum</name>
    <dbReference type="NCBI Taxonomy" id="392421"/>
    <lineage>
        <taxon>Archaea</taxon>
        <taxon>Methanobacteriati</taxon>
        <taxon>Methanobacteriota</taxon>
        <taxon>Stenosarchaea group</taxon>
        <taxon>Halobacteria</taxon>
        <taxon>Halobacteriales</taxon>
        <taxon>Natrialbaceae</taxon>
        <taxon>Natrinema</taxon>
    </lineage>
</organism>
<protein>
    <submittedName>
        <fullName evidence="2">Uncharacterized protein</fullName>
    </submittedName>
</protein>
<dbReference type="Proteomes" id="UP000199320">
    <property type="component" value="Unassembled WGS sequence"/>
</dbReference>
<dbReference type="EMBL" id="FOIC01000054">
    <property type="protein sequence ID" value="SEU12529.1"/>
    <property type="molecule type" value="Genomic_DNA"/>
</dbReference>
<gene>
    <name evidence="3" type="ORF">SAMN04488694_15422</name>
    <name evidence="2" type="ORF">SAMN05192552_10542</name>
</gene>
<evidence type="ECO:0000313" key="4">
    <source>
        <dbReference type="Proteomes" id="UP000199320"/>
    </source>
</evidence>
<dbReference type="AlphaFoldDB" id="A0A1G6XZB1"/>
<evidence type="ECO:0000313" key="3">
    <source>
        <dbReference type="EMBL" id="SEU12529.1"/>
    </source>
</evidence>
<evidence type="ECO:0000313" key="5">
    <source>
        <dbReference type="Proteomes" id="UP000324021"/>
    </source>
</evidence>
<keyword evidence="1" id="KW-0472">Membrane</keyword>
<dbReference type="Proteomes" id="UP000324021">
    <property type="component" value="Unassembled WGS sequence"/>
</dbReference>
<keyword evidence="1" id="KW-1133">Transmembrane helix</keyword>
<reference evidence="3" key="1">
    <citation type="submission" date="2016-10" db="EMBL/GenBank/DDBJ databases">
        <authorList>
            <person name="de Groot N.N."/>
        </authorList>
    </citation>
    <scope>NUCLEOTIDE SEQUENCE [LARGE SCALE GENOMIC DNA]</scope>
    <source>
        <strain evidence="3">CDM_6</strain>
    </source>
</reference>